<reference evidence="1 2" key="1">
    <citation type="journal article" date="2012" name="Eukaryot. Cell">
        <title>Genome sequence of the fungus Glarea lozoyensis: the first genome sequence of a species from the Helotiaceae family.</title>
        <authorList>
            <person name="Youssar L."/>
            <person name="Gruening B.A."/>
            <person name="Erxleben A."/>
            <person name="Guenther S."/>
            <person name="Huettel W."/>
        </authorList>
    </citation>
    <scope>NUCLEOTIDE SEQUENCE [LARGE SCALE GENOMIC DNA]</scope>
    <source>
        <strain evidence="2">ATCC 74030 / MF5533</strain>
    </source>
</reference>
<dbReference type="HOGENOM" id="CLU_1981801_0_0_1"/>
<comment type="caution">
    <text evidence="1">The sequence shown here is derived from an EMBL/GenBank/DDBJ whole genome shotgun (WGS) entry which is preliminary data.</text>
</comment>
<dbReference type="Proteomes" id="UP000005446">
    <property type="component" value="Unassembled WGS sequence"/>
</dbReference>
<name>H0EGG4_GLAL7</name>
<protein>
    <submittedName>
        <fullName evidence="1">Uncharacterized protein</fullName>
    </submittedName>
</protein>
<dbReference type="AlphaFoldDB" id="H0EGG4"/>
<organism evidence="1 2">
    <name type="scientific">Glarea lozoyensis (strain ATCC 74030 / MF5533)</name>
    <dbReference type="NCBI Taxonomy" id="1104152"/>
    <lineage>
        <taxon>Eukaryota</taxon>
        <taxon>Fungi</taxon>
        <taxon>Dikarya</taxon>
        <taxon>Ascomycota</taxon>
        <taxon>Pezizomycotina</taxon>
        <taxon>Leotiomycetes</taxon>
        <taxon>Helotiales</taxon>
        <taxon>Helotiaceae</taxon>
        <taxon>Glarea</taxon>
    </lineage>
</organism>
<proteinExistence type="predicted"/>
<evidence type="ECO:0000313" key="2">
    <source>
        <dbReference type="Proteomes" id="UP000005446"/>
    </source>
</evidence>
<gene>
    <name evidence="1" type="ORF">M7I_1580</name>
</gene>
<sequence length="126" mass="14790">MAVIQVPTFLEATLPLQNDLRVKHHIDENRCPILLRTNHEEIQNGIQGKHTQRLDRLERKDNRVVTTPKVVMEILRVNRVAMTMPNQWPPVIMEGRPPAINPPRDILCRGHLLHLIYRQVSPWLHR</sequence>
<keyword evidence="2" id="KW-1185">Reference proteome</keyword>
<evidence type="ECO:0000313" key="1">
    <source>
        <dbReference type="EMBL" id="EHL02499.1"/>
    </source>
</evidence>
<accession>H0EGG4</accession>
<dbReference type="EMBL" id="AGUE01000023">
    <property type="protein sequence ID" value="EHL02499.1"/>
    <property type="molecule type" value="Genomic_DNA"/>
</dbReference>
<dbReference type="InParanoid" id="H0EGG4"/>